<evidence type="ECO:0000259" key="16">
    <source>
        <dbReference type="SMART" id="SM00904"/>
    </source>
</evidence>
<accession>A0ABY4CUV4</accession>
<dbReference type="GO" id="GO:0008531">
    <property type="term" value="F:riboflavin kinase activity"/>
    <property type="evidence" value="ECO:0007669"/>
    <property type="project" value="UniProtKB-EC"/>
</dbReference>
<dbReference type="PANTHER" id="PTHR22749">
    <property type="entry name" value="RIBOFLAVIN KINASE/FMN ADENYLYLTRANSFERASE"/>
    <property type="match status" value="1"/>
</dbReference>
<keyword evidence="10 15" id="KW-0274">FAD</keyword>
<keyword evidence="4 15" id="KW-0285">Flavoprotein</keyword>
<comment type="similarity">
    <text evidence="15">Belongs to the ribF family.</text>
</comment>
<gene>
    <name evidence="17" type="ORF">MTX78_17045</name>
</gene>
<dbReference type="Pfam" id="PF06574">
    <property type="entry name" value="FAD_syn"/>
    <property type="match status" value="1"/>
</dbReference>
<evidence type="ECO:0000256" key="1">
    <source>
        <dbReference type="ARBA" id="ARBA00002121"/>
    </source>
</evidence>
<dbReference type="InterPro" id="IPR023468">
    <property type="entry name" value="Riboflavin_kinase"/>
</dbReference>
<dbReference type="GO" id="GO:0003919">
    <property type="term" value="F:FMN adenylyltransferase activity"/>
    <property type="evidence" value="ECO:0007669"/>
    <property type="project" value="UniProtKB-EC"/>
</dbReference>
<comment type="catalytic activity">
    <reaction evidence="14 15">
        <text>FMN + ATP + H(+) = FAD + diphosphate</text>
        <dbReference type="Rhea" id="RHEA:17237"/>
        <dbReference type="ChEBI" id="CHEBI:15378"/>
        <dbReference type="ChEBI" id="CHEBI:30616"/>
        <dbReference type="ChEBI" id="CHEBI:33019"/>
        <dbReference type="ChEBI" id="CHEBI:57692"/>
        <dbReference type="ChEBI" id="CHEBI:58210"/>
        <dbReference type="EC" id="2.7.7.2"/>
    </reaction>
</comment>
<comment type="pathway">
    <text evidence="3 15">Cofactor biosynthesis; FMN biosynthesis; FMN from riboflavin (ATP route): step 1/1.</text>
</comment>
<dbReference type="Proteomes" id="UP000831113">
    <property type="component" value="Chromosome"/>
</dbReference>
<dbReference type="SMART" id="SM00904">
    <property type="entry name" value="Flavokinase"/>
    <property type="match status" value="1"/>
</dbReference>
<keyword evidence="11 15" id="KW-0067">ATP-binding</keyword>
<dbReference type="InterPro" id="IPR015864">
    <property type="entry name" value="FAD_synthase"/>
</dbReference>
<comment type="catalytic activity">
    <reaction evidence="13 15">
        <text>riboflavin + ATP = FMN + ADP + H(+)</text>
        <dbReference type="Rhea" id="RHEA:14357"/>
        <dbReference type="ChEBI" id="CHEBI:15378"/>
        <dbReference type="ChEBI" id="CHEBI:30616"/>
        <dbReference type="ChEBI" id="CHEBI:57986"/>
        <dbReference type="ChEBI" id="CHEBI:58210"/>
        <dbReference type="ChEBI" id="CHEBI:456216"/>
        <dbReference type="EC" id="2.7.1.26"/>
    </reaction>
</comment>
<evidence type="ECO:0000256" key="15">
    <source>
        <dbReference type="PIRNR" id="PIRNR004491"/>
    </source>
</evidence>
<keyword evidence="8 15" id="KW-0547">Nucleotide-binding</keyword>
<dbReference type="PANTHER" id="PTHR22749:SF6">
    <property type="entry name" value="RIBOFLAVIN KINASE"/>
    <property type="match status" value="1"/>
</dbReference>
<evidence type="ECO:0000256" key="9">
    <source>
        <dbReference type="ARBA" id="ARBA00022777"/>
    </source>
</evidence>
<evidence type="ECO:0000256" key="14">
    <source>
        <dbReference type="ARBA" id="ARBA00049494"/>
    </source>
</evidence>
<keyword evidence="12" id="KW-0511">Multifunctional enzyme</keyword>
<evidence type="ECO:0000256" key="2">
    <source>
        <dbReference type="ARBA" id="ARBA00004726"/>
    </source>
</evidence>
<reference evidence="17 18" key="1">
    <citation type="submission" date="2022-03" db="EMBL/GenBank/DDBJ databases">
        <title>Hymenobactersp. isolated from the air.</title>
        <authorList>
            <person name="Won M."/>
            <person name="Kwon S.-W."/>
        </authorList>
    </citation>
    <scope>NUCLEOTIDE SEQUENCE [LARGE SCALE GENOMIC DNA]</scope>
    <source>
        <strain evidence="17 18">KACC 21982</strain>
    </source>
</reference>
<sequence>MEVIRDPAQFPHLQGKAVVTSGTFDGVHLGHQQILRRLQEVAQQSEGSSVVITYWPHPRLVLDAPPSHPNPHDLHLLSTLEERIKKLADFGVDYLLIVPFTREFAAWTSEEYIQNILLRTVGTGKLVIGYDHRFGKNREGGFDYLRTNADRYGLTVEEIPREDVDAVGVSSTRIRRALESGDILTASRYLGYPYELSGTVVKGKQLGRTIGWPTANVQVEEPLKLVPARGVYAVMVTTAAGTHHEAMLNIGVRPTVGGDLAQTIEAHLLDFSGDLYDQSLTVQFVARLRDEQKFDGLDALKAQLALDAEDARRHLVGG</sequence>
<dbReference type="InterPro" id="IPR015865">
    <property type="entry name" value="Riboflavin_kinase_bac/euk"/>
</dbReference>
<comment type="function">
    <text evidence="1">Catalyzes the phosphorylation of riboflavin to FMN followed by the adenylation of FMN to FAD.</text>
</comment>
<dbReference type="SUPFAM" id="SSF82114">
    <property type="entry name" value="Riboflavin kinase-like"/>
    <property type="match status" value="1"/>
</dbReference>
<dbReference type="InterPro" id="IPR023465">
    <property type="entry name" value="Riboflavin_kinase_dom_sf"/>
</dbReference>
<organism evidence="17 18">
    <name type="scientific">Hymenobacter tibetensis</name>
    <dbReference type="NCBI Taxonomy" id="497967"/>
    <lineage>
        <taxon>Bacteria</taxon>
        <taxon>Pseudomonadati</taxon>
        <taxon>Bacteroidota</taxon>
        <taxon>Cytophagia</taxon>
        <taxon>Cytophagales</taxon>
        <taxon>Hymenobacteraceae</taxon>
        <taxon>Hymenobacter</taxon>
    </lineage>
</organism>
<dbReference type="SUPFAM" id="SSF52374">
    <property type="entry name" value="Nucleotidylyl transferase"/>
    <property type="match status" value="1"/>
</dbReference>
<evidence type="ECO:0000313" key="18">
    <source>
        <dbReference type="Proteomes" id="UP000831113"/>
    </source>
</evidence>
<dbReference type="EC" id="2.7.1.26" evidence="15"/>
<dbReference type="RefSeq" id="WP_243796810.1">
    <property type="nucleotide sequence ID" value="NZ_CP094669.1"/>
</dbReference>
<keyword evidence="6 15" id="KW-0808">Transferase</keyword>
<evidence type="ECO:0000313" key="17">
    <source>
        <dbReference type="EMBL" id="UOG73817.1"/>
    </source>
</evidence>
<name>A0ABY4CUV4_9BACT</name>
<dbReference type="EC" id="2.7.7.2" evidence="15"/>
<evidence type="ECO:0000256" key="11">
    <source>
        <dbReference type="ARBA" id="ARBA00022840"/>
    </source>
</evidence>
<dbReference type="NCBIfam" id="TIGR00083">
    <property type="entry name" value="ribF"/>
    <property type="match status" value="1"/>
</dbReference>
<dbReference type="Pfam" id="PF01687">
    <property type="entry name" value="Flavokinase"/>
    <property type="match status" value="1"/>
</dbReference>
<comment type="pathway">
    <text evidence="2 15">Cofactor biosynthesis; FAD biosynthesis; FAD from FMN: step 1/1.</text>
</comment>
<feature type="domain" description="Riboflavin kinase" evidence="16">
    <location>
        <begin position="189"/>
        <end position="316"/>
    </location>
</feature>
<evidence type="ECO:0000256" key="7">
    <source>
        <dbReference type="ARBA" id="ARBA00022695"/>
    </source>
</evidence>
<evidence type="ECO:0000256" key="4">
    <source>
        <dbReference type="ARBA" id="ARBA00022630"/>
    </source>
</evidence>
<evidence type="ECO:0000256" key="6">
    <source>
        <dbReference type="ARBA" id="ARBA00022679"/>
    </source>
</evidence>
<evidence type="ECO:0000256" key="5">
    <source>
        <dbReference type="ARBA" id="ARBA00022643"/>
    </source>
</evidence>
<dbReference type="CDD" id="cd02064">
    <property type="entry name" value="FAD_synthetase_N"/>
    <property type="match status" value="1"/>
</dbReference>
<keyword evidence="5 15" id="KW-0288">FMN</keyword>
<dbReference type="NCBIfam" id="NF004160">
    <property type="entry name" value="PRK05627.1-3"/>
    <property type="match status" value="1"/>
</dbReference>
<protein>
    <recommendedName>
        <fullName evidence="15">Riboflavin biosynthesis protein</fullName>
    </recommendedName>
    <domain>
        <recommendedName>
            <fullName evidence="15">Riboflavin kinase</fullName>
            <ecNumber evidence="15">2.7.1.26</ecNumber>
        </recommendedName>
        <alternativeName>
            <fullName evidence="15">Flavokinase</fullName>
        </alternativeName>
    </domain>
    <domain>
        <recommendedName>
            <fullName evidence="15">FMN adenylyltransferase</fullName>
            <ecNumber evidence="15">2.7.7.2</ecNumber>
        </recommendedName>
        <alternativeName>
            <fullName evidence="15">FAD pyrophosphorylase</fullName>
        </alternativeName>
        <alternativeName>
            <fullName evidence="15">FAD synthase</fullName>
        </alternativeName>
    </domain>
</protein>
<dbReference type="Gene3D" id="2.40.30.30">
    <property type="entry name" value="Riboflavin kinase-like"/>
    <property type="match status" value="1"/>
</dbReference>
<dbReference type="InterPro" id="IPR014729">
    <property type="entry name" value="Rossmann-like_a/b/a_fold"/>
</dbReference>
<evidence type="ECO:0000256" key="13">
    <source>
        <dbReference type="ARBA" id="ARBA00047880"/>
    </source>
</evidence>
<dbReference type="InterPro" id="IPR002606">
    <property type="entry name" value="Riboflavin_kinase_bac"/>
</dbReference>
<keyword evidence="18" id="KW-1185">Reference proteome</keyword>
<keyword evidence="9 15" id="KW-0418">Kinase</keyword>
<dbReference type="NCBIfam" id="NF004162">
    <property type="entry name" value="PRK05627.1-5"/>
    <property type="match status" value="1"/>
</dbReference>
<dbReference type="PIRSF" id="PIRSF004491">
    <property type="entry name" value="FAD_Synth"/>
    <property type="match status" value="1"/>
</dbReference>
<evidence type="ECO:0000256" key="12">
    <source>
        <dbReference type="ARBA" id="ARBA00023268"/>
    </source>
</evidence>
<dbReference type="EMBL" id="CP094669">
    <property type="protein sequence ID" value="UOG73817.1"/>
    <property type="molecule type" value="Genomic_DNA"/>
</dbReference>
<evidence type="ECO:0000256" key="8">
    <source>
        <dbReference type="ARBA" id="ARBA00022741"/>
    </source>
</evidence>
<keyword evidence="7 15" id="KW-0548">Nucleotidyltransferase</keyword>
<evidence type="ECO:0000256" key="3">
    <source>
        <dbReference type="ARBA" id="ARBA00005201"/>
    </source>
</evidence>
<proteinExistence type="inferred from homology"/>
<evidence type="ECO:0000256" key="10">
    <source>
        <dbReference type="ARBA" id="ARBA00022827"/>
    </source>
</evidence>
<dbReference type="Gene3D" id="3.40.50.620">
    <property type="entry name" value="HUPs"/>
    <property type="match status" value="1"/>
</dbReference>